<feature type="compositionally biased region" description="Low complexity" evidence="1">
    <location>
        <begin position="731"/>
        <end position="757"/>
    </location>
</feature>
<proteinExistence type="predicted"/>
<feature type="compositionally biased region" description="Polar residues" evidence="1">
    <location>
        <begin position="1139"/>
        <end position="1153"/>
    </location>
</feature>
<feature type="compositionally biased region" description="Polar residues" evidence="1">
    <location>
        <begin position="925"/>
        <end position="946"/>
    </location>
</feature>
<feature type="compositionally biased region" description="Low complexity" evidence="1">
    <location>
        <begin position="376"/>
        <end position="393"/>
    </location>
</feature>
<feature type="compositionally biased region" description="Polar residues" evidence="1">
    <location>
        <begin position="688"/>
        <end position="717"/>
    </location>
</feature>
<evidence type="ECO:0000313" key="4">
    <source>
        <dbReference type="Proteomes" id="UP000827092"/>
    </source>
</evidence>
<reference evidence="3 4" key="1">
    <citation type="journal article" date="2022" name="Nat. Ecol. Evol.">
        <title>A masculinizing supergene underlies an exaggerated male reproductive morph in a spider.</title>
        <authorList>
            <person name="Hendrickx F."/>
            <person name="De Corte Z."/>
            <person name="Sonet G."/>
            <person name="Van Belleghem S.M."/>
            <person name="Kostlbacher S."/>
            <person name="Vangestel C."/>
        </authorList>
    </citation>
    <scope>NUCLEOTIDE SEQUENCE [LARGE SCALE GENOMIC DNA]</scope>
    <source>
        <strain evidence="3">W744_W776</strain>
    </source>
</reference>
<gene>
    <name evidence="3" type="ORF">JTE90_022181</name>
</gene>
<evidence type="ECO:0000313" key="3">
    <source>
        <dbReference type="EMBL" id="KAG8198444.1"/>
    </source>
</evidence>
<feature type="domain" description="SAM" evidence="2">
    <location>
        <begin position="1190"/>
        <end position="1243"/>
    </location>
</feature>
<dbReference type="InterPro" id="IPR013761">
    <property type="entry name" value="SAM/pointed_sf"/>
</dbReference>
<dbReference type="InterPro" id="IPR001660">
    <property type="entry name" value="SAM"/>
</dbReference>
<keyword evidence="4" id="KW-1185">Reference proteome</keyword>
<dbReference type="EMBL" id="JAFNEN010000040">
    <property type="protein sequence ID" value="KAG8198444.1"/>
    <property type="molecule type" value="Genomic_DNA"/>
</dbReference>
<accession>A0AAV6VRZ9</accession>
<feature type="compositionally biased region" description="Basic and acidic residues" evidence="1">
    <location>
        <begin position="720"/>
        <end position="730"/>
    </location>
</feature>
<evidence type="ECO:0000259" key="2">
    <source>
        <dbReference type="Pfam" id="PF00536"/>
    </source>
</evidence>
<dbReference type="AlphaFoldDB" id="A0AAV6VRZ9"/>
<feature type="region of interest" description="Disordered" evidence="1">
    <location>
        <begin position="1125"/>
        <end position="1153"/>
    </location>
</feature>
<sequence>MAQAPSSQIQMIQPMPGTQFQQYYVPQQQMVYSGHLAGSTLRQVNPGSTVYHIPKGTLEPKTYGTQNLQTSRILLPAKSYINMQGHPTSVQVINASNFNQMPQGQIISAQAPGSMYSQPQSQILGFHRLPNGFVWAARSDNPQSSFIIRTPQPNIYVQQAPSQITQLSQVPQMHTPVSIQASFQRSLPMSFPNVGQVGQTITTRTILPSTTQSVAACSSIPSTIPPNMATTTLSSVIPNQSLYQQPNMYSASPTSSQVNQYPQSFISNQQHFSQDNPSIVNNTEFVNRNVNTSMESPSSNLVFQSVGAQPYSQVHHSTVSVPNNSVNQSGGSVSQHSIVNNAEFANQNVNTSMASPSTNLVFQSVGGQPYSQVDHSTVSVPNNSVNQSGGSVSQNSMVNKAEYVTQNVNSTMESPSTNLVFQAVGEQLYSQVNPSAVPVLNNAANQSDDSVLQKSMVDKTEFVHPNVNKSMESSLNNLVFQSVGEQSYSQVNHFSKPVPNNTVSQSEDSVSQNSMVDKTEFVNQNVNESMESPSKNLIFQSEGAVAGNSVIETFESDTSNPTNQVLGYSPNNIVNKVLGSVTRNAINQVVRYATSNSLNQSVSNNLASQSHGCCLHEYLESERPDISNSVNQVIGSTVNDSINQVVGPASSNSVSPDPCISAGNSANTSLGSESINSVNQAAGPSISYTAKQGQESPGNNLVASATNSFCPTEPQTNDTDEQHSVSEKSLETSSPSPGNPSEESQVSHCSSTSVLSSTKEDYSRKPLTVPPKVALKAQHTSEVLIPPSPLTKGYRLKVINYEEPEPKPVPDEVPSSSTAMDIPTSLVEFATTTAPTSSTVQSYSEKPCVETYSYTVVSPSSSGSGNDSLDGSSALNAGTDFYPIIKLKRLKPQDPLGKPDLTEKRPQKAIVKPQVAASVPDTFVQEKSQLSPESLKSVSSRTSSDSLPIKKRKLPAEMENIPDSSTQFFGSILQMPDSSTQFFGGISQISAHHEQAQNNTVVLSHTSTSTISKKKKRGRPRKSKFTFINPPFPKKLADCTQVKKPDPQTTKQSEQDIYVVNTQEIRRSARQKKAKIEVIQLEDDNVDSDYTPNSAVKSKTKSHKSSLSKELRQLNDSTYKIFKSKDKKIKKNSKEENETVTPKSTPIQDNIVNAPTSSDKKINWCTGDSQAETSESPSKHDLKQSMEGMSVQEVYDFVASFPDCLEYAEKFKSHEIDGQALFLLTLDHLLTGFSMKLGHAVKFFEHLNSNKDI</sequence>
<dbReference type="Proteomes" id="UP000827092">
    <property type="component" value="Unassembled WGS sequence"/>
</dbReference>
<feature type="region of interest" description="Disordered" evidence="1">
    <location>
        <begin position="688"/>
        <end position="766"/>
    </location>
</feature>
<feature type="region of interest" description="Disordered" evidence="1">
    <location>
        <begin position="892"/>
        <end position="947"/>
    </location>
</feature>
<dbReference type="Gene3D" id="1.10.150.50">
    <property type="entry name" value="Transcription Factor, Ets-1"/>
    <property type="match status" value="1"/>
</dbReference>
<name>A0AAV6VRZ9_9ARAC</name>
<comment type="caution">
    <text evidence="3">The sequence shown here is derived from an EMBL/GenBank/DDBJ whole genome shotgun (WGS) entry which is preliminary data.</text>
</comment>
<dbReference type="SUPFAM" id="SSF47769">
    <property type="entry name" value="SAM/Pointed domain"/>
    <property type="match status" value="1"/>
</dbReference>
<evidence type="ECO:0000256" key="1">
    <source>
        <dbReference type="SAM" id="MobiDB-lite"/>
    </source>
</evidence>
<protein>
    <recommendedName>
        <fullName evidence="2">SAM domain-containing protein</fullName>
    </recommendedName>
</protein>
<dbReference type="Pfam" id="PF00536">
    <property type="entry name" value="SAM_1"/>
    <property type="match status" value="1"/>
</dbReference>
<feature type="region of interest" description="Disordered" evidence="1">
    <location>
        <begin position="371"/>
        <end position="393"/>
    </location>
</feature>
<feature type="region of interest" description="Disordered" evidence="1">
    <location>
        <begin position="1086"/>
        <end position="1110"/>
    </location>
</feature>
<organism evidence="3 4">
    <name type="scientific">Oedothorax gibbosus</name>
    <dbReference type="NCBI Taxonomy" id="931172"/>
    <lineage>
        <taxon>Eukaryota</taxon>
        <taxon>Metazoa</taxon>
        <taxon>Ecdysozoa</taxon>
        <taxon>Arthropoda</taxon>
        <taxon>Chelicerata</taxon>
        <taxon>Arachnida</taxon>
        <taxon>Araneae</taxon>
        <taxon>Araneomorphae</taxon>
        <taxon>Entelegynae</taxon>
        <taxon>Araneoidea</taxon>
        <taxon>Linyphiidae</taxon>
        <taxon>Erigoninae</taxon>
        <taxon>Oedothorax</taxon>
    </lineage>
</organism>